<dbReference type="SUPFAM" id="SSF52096">
    <property type="entry name" value="ClpP/crotonase"/>
    <property type="match status" value="1"/>
</dbReference>
<dbReference type="Proteomes" id="UP000030746">
    <property type="component" value="Unassembled WGS sequence"/>
</dbReference>
<dbReference type="Pfam" id="PF00887">
    <property type="entry name" value="ACBP"/>
    <property type="match status" value="1"/>
</dbReference>
<dbReference type="InterPro" id="IPR035984">
    <property type="entry name" value="Acyl-CoA-binding_sf"/>
</dbReference>
<dbReference type="Pfam" id="PF00378">
    <property type="entry name" value="ECH_1"/>
    <property type="match status" value="1"/>
</dbReference>
<dbReference type="Gene3D" id="1.20.80.10">
    <property type="match status" value="1"/>
</dbReference>
<proteinExistence type="predicted"/>
<dbReference type="GO" id="GO:0000062">
    <property type="term" value="F:fatty-acyl-CoA binding"/>
    <property type="evidence" value="ECO:0007669"/>
    <property type="project" value="InterPro"/>
</dbReference>
<evidence type="ECO:0000313" key="6">
    <source>
        <dbReference type="Proteomes" id="UP000030746"/>
    </source>
</evidence>
<dbReference type="PROSITE" id="PS00880">
    <property type="entry name" value="ACB_1"/>
    <property type="match status" value="1"/>
</dbReference>
<dbReference type="FunFam" id="3.90.226.10:FF:000084">
    <property type="entry name" value="Enoyl-CoA delta isomerase 2, mitochondrial"/>
    <property type="match status" value="1"/>
</dbReference>
<dbReference type="OrthoDB" id="409763at2759"/>
<dbReference type="KEGG" id="lgi:LOTGIDRAFT_178218"/>
<dbReference type="OMA" id="LHCDFVY"/>
<dbReference type="InterPro" id="IPR014748">
    <property type="entry name" value="Enoyl-CoA_hydra_C"/>
</dbReference>
<dbReference type="GO" id="GO:0004165">
    <property type="term" value="F:delta(3)-delta(2)-enoyl-CoA isomerase activity"/>
    <property type="evidence" value="ECO:0007669"/>
    <property type="project" value="UniProtKB-ARBA"/>
</dbReference>
<dbReference type="CDD" id="cd06558">
    <property type="entry name" value="crotonase-like"/>
    <property type="match status" value="1"/>
</dbReference>
<dbReference type="GeneID" id="20244265"/>
<dbReference type="PANTHER" id="PTHR43684">
    <property type="match status" value="1"/>
</dbReference>
<name>V4AIR6_LOTGI</name>
<organism evidence="5 6">
    <name type="scientific">Lottia gigantea</name>
    <name type="common">Giant owl limpet</name>
    <dbReference type="NCBI Taxonomy" id="225164"/>
    <lineage>
        <taxon>Eukaryota</taxon>
        <taxon>Metazoa</taxon>
        <taxon>Spiralia</taxon>
        <taxon>Lophotrochozoa</taxon>
        <taxon>Mollusca</taxon>
        <taxon>Gastropoda</taxon>
        <taxon>Patellogastropoda</taxon>
        <taxon>Lottioidea</taxon>
        <taxon>Lottiidae</taxon>
        <taxon>Lottia</taxon>
    </lineage>
</organism>
<evidence type="ECO:0000256" key="3">
    <source>
        <dbReference type="ARBA" id="ARBA00023235"/>
    </source>
</evidence>
<keyword evidence="6" id="KW-1185">Reference proteome</keyword>
<evidence type="ECO:0000313" key="5">
    <source>
        <dbReference type="EMBL" id="ESO96902.1"/>
    </source>
</evidence>
<sequence>MPAHDAEFNKAKERLNTLSEAPGNDIKLKIYGLFKQATEGKCNKPKPGMMDLVGKAKWQAWNGLGDISQDDAQKKYIDLVNELIAADSPEPTSTTDSKFKTILVNKENKIYKITLNRPKKMNALNHLMYEEIMQALDEAGKDNSVLTVITGTGNYYCSGNDLENFTSTGGADIPAMAKQAREILYRFVGSFIRFPKPLIALINGPAVGISVTTLGLFDVVYCTDRATFHTPFSSLGQSPEGCSSYIFPQLMGSAKASEVLLFNKKLTAQEALDRNLVTEIFPDASFEKETMARVTKYAQLPPQSLQKSKNLMRQMQKDKLDKVNSEECDLLVERWQSDECMNAIMNFFKRKESKL</sequence>
<dbReference type="RefSeq" id="XP_009052397.1">
    <property type="nucleotide sequence ID" value="XM_009054149.1"/>
</dbReference>
<evidence type="ECO:0000259" key="4">
    <source>
        <dbReference type="PROSITE" id="PS51228"/>
    </source>
</evidence>
<dbReference type="Gene3D" id="1.10.12.10">
    <property type="entry name" value="Lyase 2-enoyl-coa Hydratase, Chain A, domain 2"/>
    <property type="match status" value="1"/>
</dbReference>
<dbReference type="InterPro" id="IPR022408">
    <property type="entry name" value="Acyl-CoA-binding_prot_CS"/>
</dbReference>
<comment type="subcellular location">
    <subcellularLocation>
        <location evidence="1">Peroxisome</location>
    </subcellularLocation>
</comment>
<dbReference type="AlphaFoldDB" id="V4AIR6"/>
<dbReference type="HOGENOM" id="CLU_009834_7_2_1"/>
<dbReference type="InterPro" id="IPR000582">
    <property type="entry name" value="Acyl-CoA-binding_protein"/>
</dbReference>
<reference evidence="5 6" key="1">
    <citation type="journal article" date="2013" name="Nature">
        <title>Insights into bilaterian evolution from three spiralian genomes.</title>
        <authorList>
            <person name="Simakov O."/>
            <person name="Marletaz F."/>
            <person name="Cho S.J."/>
            <person name="Edsinger-Gonzales E."/>
            <person name="Havlak P."/>
            <person name="Hellsten U."/>
            <person name="Kuo D.H."/>
            <person name="Larsson T."/>
            <person name="Lv J."/>
            <person name="Arendt D."/>
            <person name="Savage R."/>
            <person name="Osoegawa K."/>
            <person name="de Jong P."/>
            <person name="Grimwood J."/>
            <person name="Chapman J.A."/>
            <person name="Shapiro H."/>
            <person name="Aerts A."/>
            <person name="Otillar R.P."/>
            <person name="Terry A.Y."/>
            <person name="Boore J.L."/>
            <person name="Grigoriev I.V."/>
            <person name="Lindberg D.R."/>
            <person name="Seaver E.C."/>
            <person name="Weisblat D.A."/>
            <person name="Putnam N.H."/>
            <person name="Rokhsar D.S."/>
        </authorList>
    </citation>
    <scope>NUCLEOTIDE SEQUENCE [LARGE SCALE GENOMIC DNA]</scope>
</reference>
<dbReference type="CTD" id="20244265"/>
<dbReference type="InterPro" id="IPR014352">
    <property type="entry name" value="FERM/acyl-CoA-bd_prot_sf"/>
</dbReference>
<dbReference type="PANTHER" id="PTHR43684:SF1">
    <property type="entry name" value="ENOYL-COA DELTA ISOMERASE 2"/>
    <property type="match status" value="1"/>
</dbReference>
<dbReference type="PROSITE" id="PS51228">
    <property type="entry name" value="ACB_2"/>
    <property type="match status" value="1"/>
</dbReference>
<dbReference type="EMBL" id="KB201362">
    <property type="protein sequence ID" value="ESO96902.1"/>
    <property type="molecule type" value="Genomic_DNA"/>
</dbReference>
<keyword evidence="3" id="KW-0413">Isomerase</keyword>
<gene>
    <name evidence="5" type="ORF">LOTGIDRAFT_178218</name>
</gene>
<keyword evidence="2" id="KW-0576">Peroxisome</keyword>
<accession>V4AIR6</accession>
<dbReference type="Gene3D" id="3.90.226.10">
    <property type="entry name" value="2-enoyl-CoA Hydratase, Chain A, domain 1"/>
    <property type="match status" value="1"/>
</dbReference>
<evidence type="ECO:0000256" key="1">
    <source>
        <dbReference type="ARBA" id="ARBA00004275"/>
    </source>
</evidence>
<dbReference type="InterPro" id="IPR051053">
    <property type="entry name" value="ECH/Chromodomain_protein"/>
</dbReference>
<dbReference type="GO" id="GO:0005777">
    <property type="term" value="C:peroxisome"/>
    <property type="evidence" value="ECO:0007669"/>
    <property type="project" value="UniProtKB-SubCell"/>
</dbReference>
<feature type="domain" description="ACB" evidence="4">
    <location>
        <begin position="4"/>
        <end position="89"/>
    </location>
</feature>
<dbReference type="PRINTS" id="PR00689">
    <property type="entry name" value="ACOABINDINGP"/>
</dbReference>
<dbReference type="STRING" id="225164.V4AIR6"/>
<dbReference type="InterPro" id="IPR029045">
    <property type="entry name" value="ClpP/crotonase-like_dom_sf"/>
</dbReference>
<protein>
    <recommendedName>
        <fullName evidence="4">ACB domain-containing protein</fullName>
    </recommendedName>
</protein>
<dbReference type="InterPro" id="IPR001753">
    <property type="entry name" value="Enoyl-CoA_hydra/iso"/>
</dbReference>
<dbReference type="SUPFAM" id="SSF47027">
    <property type="entry name" value="Acyl-CoA binding protein"/>
    <property type="match status" value="1"/>
</dbReference>
<evidence type="ECO:0000256" key="2">
    <source>
        <dbReference type="ARBA" id="ARBA00023140"/>
    </source>
</evidence>
<dbReference type="CDD" id="cd00435">
    <property type="entry name" value="ACBP"/>
    <property type="match status" value="1"/>
</dbReference>